<dbReference type="Proteomes" id="UP000499080">
    <property type="component" value="Unassembled WGS sequence"/>
</dbReference>
<evidence type="ECO:0000313" key="1">
    <source>
        <dbReference type="EMBL" id="GBL76230.1"/>
    </source>
</evidence>
<proteinExistence type="predicted"/>
<keyword evidence="2" id="KW-1185">Reference proteome</keyword>
<comment type="caution">
    <text evidence="1">The sequence shown here is derived from an EMBL/GenBank/DDBJ whole genome shotgun (WGS) entry which is preliminary data.</text>
</comment>
<evidence type="ECO:0000313" key="2">
    <source>
        <dbReference type="Proteomes" id="UP000499080"/>
    </source>
</evidence>
<accession>A0A4Y2A958</accession>
<dbReference type="EMBL" id="BGPR01000009">
    <property type="protein sequence ID" value="GBL76230.1"/>
    <property type="molecule type" value="Genomic_DNA"/>
</dbReference>
<reference evidence="1 2" key="1">
    <citation type="journal article" date="2019" name="Sci. Rep.">
        <title>Orb-weaving spider Araneus ventricosus genome elucidates the spidroin gene catalogue.</title>
        <authorList>
            <person name="Kono N."/>
            <person name="Nakamura H."/>
            <person name="Ohtoshi R."/>
            <person name="Moran D.A.P."/>
            <person name="Shinohara A."/>
            <person name="Yoshida Y."/>
            <person name="Fujiwara M."/>
            <person name="Mori M."/>
            <person name="Tomita M."/>
            <person name="Arakawa K."/>
        </authorList>
    </citation>
    <scope>NUCLEOTIDE SEQUENCE [LARGE SCALE GENOMIC DNA]</scope>
</reference>
<sequence>MFSAHNNRFLFSIAMKSKEPEEARINFANHTLPGELVILSQELLLEKFYVIDNGSPMAIDFYPMNLYASYFSSTNKGPRSLHSTYPIQLGYFPIAVD</sequence>
<dbReference type="AlphaFoldDB" id="A0A4Y2A958"/>
<organism evidence="1 2">
    <name type="scientific">Araneus ventricosus</name>
    <name type="common">Orbweaver spider</name>
    <name type="synonym">Epeira ventricosa</name>
    <dbReference type="NCBI Taxonomy" id="182803"/>
    <lineage>
        <taxon>Eukaryota</taxon>
        <taxon>Metazoa</taxon>
        <taxon>Ecdysozoa</taxon>
        <taxon>Arthropoda</taxon>
        <taxon>Chelicerata</taxon>
        <taxon>Arachnida</taxon>
        <taxon>Araneae</taxon>
        <taxon>Araneomorphae</taxon>
        <taxon>Entelegynae</taxon>
        <taxon>Araneoidea</taxon>
        <taxon>Araneidae</taxon>
        <taxon>Araneus</taxon>
    </lineage>
</organism>
<protein>
    <submittedName>
        <fullName evidence="1">Uncharacterized protein</fullName>
    </submittedName>
</protein>
<name>A0A4Y2A958_ARAVE</name>
<gene>
    <name evidence="1" type="ORF">AVEN_234496_1</name>
</gene>